<feature type="repeat" description="RCC1" evidence="2">
    <location>
        <begin position="3"/>
        <end position="56"/>
    </location>
</feature>
<evidence type="ECO:0000256" key="2">
    <source>
        <dbReference type="PROSITE-ProRule" id="PRU00235"/>
    </source>
</evidence>
<dbReference type="InterPro" id="IPR009091">
    <property type="entry name" value="RCC1/BLIP-II"/>
</dbReference>
<dbReference type="PROSITE" id="PS50012">
    <property type="entry name" value="RCC1_3"/>
    <property type="match status" value="4"/>
</dbReference>
<evidence type="ECO:0000256" key="1">
    <source>
        <dbReference type="ARBA" id="ARBA00022737"/>
    </source>
</evidence>
<dbReference type="InterPro" id="IPR000408">
    <property type="entry name" value="Reg_chr_condens"/>
</dbReference>
<proteinExistence type="predicted"/>
<keyword evidence="1" id="KW-0677">Repeat</keyword>
<organism evidence="3 4">
    <name type="scientific">Cladorrhinum samala</name>
    <dbReference type="NCBI Taxonomy" id="585594"/>
    <lineage>
        <taxon>Eukaryota</taxon>
        <taxon>Fungi</taxon>
        <taxon>Dikarya</taxon>
        <taxon>Ascomycota</taxon>
        <taxon>Pezizomycotina</taxon>
        <taxon>Sordariomycetes</taxon>
        <taxon>Sordariomycetidae</taxon>
        <taxon>Sordariales</taxon>
        <taxon>Podosporaceae</taxon>
        <taxon>Cladorrhinum</taxon>
    </lineage>
</organism>
<dbReference type="SUPFAM" id="SSF50985">
    <property type="entry name" value="RCC1/BLIP-II"/>
    <property type="match status" value="1"/>
</dbReference>
<evidence type="ECO:0000313" key="4">
    <source>
        <dbReference type="Proteomes" id="UP001321749"/>
    </source>
</evidence>
<dbReference type="PROSITE" id="PS00626">
    <property type="entry name" value="RCC1_2"/>
    <property type="match status" value="1"/>
</dbReference>
<comment type="caution">
    <text evidence="3">The sequence shown here is derived from an EMBL/GenBank/DDBJ whole genome shotgun (WGS) entry which is preliminary data.</text>
</comment>
<feature type="repeat" description="RCC1" evidence="2">
    <location>
        <begin position="103"/>
        <end position="157"/>
    </location>
</feature>
<name>A0AAV9HA66_9PEZI</name>
<dbReference type="PRINTS" id="PR00633">
    <property type="entry name" value="RCCNDNSATION"/>
</dbReference>
<feature type="repeat" description="RCC1" evidence="2">
    <location>
        <begin position="251"/>
        <end position="288"/>
    </location>
</feature>
<accession>A0AAV9HA66</accession>
<dbReference type="Pfam" id="PF00415">
    <property type="entry name" value="RCC1"/>
    <property type="match status" value="2"/>
</dbReference>
<dbReference type="InterPro" id="IPR051210">
    <property type="entry name" value="Ub_ligase/GEF_domain"/>
</dbReference>
<gene>
    <name evidence="3" type="ORF">QBC42DRAFT_59738</name>
</gene>
<dbReference type="PANTHER" id="PTHR22870:SF466">
    <property type="entry name" value="ANKYRIN REPEAT-CONTAINING PROTEIN"/>
    <property type="match status" value="1"/>
</dbReference>
<sequence>MTITLFSLGSNGSGQLSLSHIEDVSTPQPVTSLPHNLTSPISISCGGNHTILISSSNTLSFITGSLPPSPAPTTSFVPLSLPSPFTPTSSSCAWTTTHLAAPQALFSFGHGPKGELGLGPSMLSTGVPTQLPNFPPPHTNIISLSSSMSHTVVLLSTGQVYAFGAGRKGQIGLPAVPAVYEPRLINEVPFRVEKTLCGKEFTCLLGGPATGDILILGSDKFGIKSQAPSNVKGWKDAGAGWGSIFILFEDGSMKSWGRDDHGQMVPEELGKVKTMAVGSEHVVAVLEETGNVVAWGWGEHGNCGPEGLGEKGDGKSFGVHNIYEVQEFEEVVMVGAGCATSWIAIERKGG</sequence>
<reference evidence="3" key="2">
    <citation type="submission" date="2023-06" db="EMBL/GenBank/DDBJ databases">
        <authorList>
            <consortium name="Lawrence Berkeley National Laboratory"/>
            <person name="Mondo S.J."/>
            <person name="Hensen N."/>
            <person name="Bonometti L."/>
            <person name="Westerberg I."/>
            <person name="Brannstrom I.O."/>
            <person name="Guillou S."/>
            <person name="Cros-Aarteil S."/>
            <person name="Calhoun S."/>
            <person name="Haridas S."/>
            <person name="Kuo A."/>
            <person name="Pangilinan J."/>
            <person name="Riley R."/>
            <person name="Labutti K."/>
            <person name="Andreopoulos B."/>
            <person name="Lipzen A."/>
            <person name="Chen C."/>
            <person name="Yanf M."/>
            <person name="Daum C."/>
            <person name="Ng V."/>
            <person name="Clum A."/>
            <person name="Steindorff A."/>
            <person name="Ohm R."/>
            <person name="Martin F."/>
            <person name="Silar P."/>
            <person name="Natvig D."/>
            <person name="Lalanne C."/>
            <person name="Gautier V."/>
            <person name="Ament-Velasquez S.L."/>
            <person name="Kruys A."/>
            <person name="Hutchinson M.I."/>
            <person name="Powell A.J."/>
            <person name="Barry K."/>
            <person name="Miller A.N."/>
            <person name="Grigoriev I.V."/>
            <person name="Debuchy R."/>
            <person name="Gladieux P."/>
            <person name="Thoren M.H."/>
            <person name="Johannesson H."/>
        </authorList>
    </citation>
    <scope>NUCLEOTIDE SEQUENCE</scope>
    <source>
        <strain evidence="3">PSN324</strain>
    </source>
</reference>
<dbReference type="PANTHER" id="PTHR22870">
    <property type="entry name" value="REGULATOR OF CHROMOSOME CONDENSATION"/>
    <property type="match status" value="1"/>
</dbReference>
<protein>
    <submittedName>
        <fullName evidence="3">Regulator of chromosome condensation 1/beta-lactamase-inhibitor protein II</fullName>
    </submittedName>
</protein>
<dbReference type="AlphaFoldDB" id="A0AAV9HA66"/>
<reference evidence="3" key="1">
    <citation type="journal article" date="2023" name="Mol. Phylogenet. Evol.">
        <title>Genome-scale phylogeny and comparative genomics of the fungal order Sordariales.</title>
        <authorList>
            <person name="Hensen N."/>
            <person name="Bonometti L."/>
            <person name="Westerberg I."/>
            <person name="Brannstrom I.O."/>
            <person name="Guillou S."/>
            <person name="Cros-Aarteil S."/>
            <person name="Calhoun S."/>
            <person name="Haridas S."/>
            <person name="Kuo A."/>
            <person name="Mondo S."/>
            <person name="Pangilinan J."/>
            <person name="Riley R."/>
            <person name="LaButti K."/>
            <person name="Andreopoulos B."/>
            <person name="Lipzen A."/>
            <person name="Chen C."/>
            <person name="Yan M."/>
            <person name="Daum C."/>
            <person name="Ng V."/>
            <person name="Clum A."/>
            <person name="Steindorff A."/>
            <person name="Ohm R.A."/>
            <person name="Martin F."/>
            <person name="Silar P."/>
            <person name="Natvig D.O."/>
            <person name="Lalanne C."/>
            <person name="Gautier V."/>
            <person name="Ament-Velasquez S.L."/>
            <person name="Kruys A."/>
            <person name="Hutchinson M.I."/>
            <person name="Powell A.J."/>
            <person name="Barry K."/>
            <person name="Miller A.N."/>
            <person name="Grigoriev I.V."/>
            <person name="Debuchy R."/>
            <person name="Gladieux P."/>
            <person name="Hiltunen Thoren M."/>
            <person name="Johannesson H."/>
        </authorList>
    </citation>
    <scope>NUCLEOTIDE SEQUENCE</scope>
    <source>
        <strain evidence="3">PSN324</strain>
    </source>
</reference>
<dbReference type="EMBL" id="MU865211">
    <property type="protein sequence ID" value="KAK4456472.1"/>
    <property type="molecule type" value="Genomic_DNA"/>
</dbReference>
<dbReference type="Proteomes" id="UP001321749">
    <property type="component" value="Unassembled WGS sequence"/>
</dbReference>
<keyword evidence="4" id="KW-1185">Reference proteome</keyword>
<feature type="repeat" description="RCC1" evidence="2">
    <location>
        <begin position="158"/>
        <end position="208"/>
    </location>
</feature>
<evidence type="ECO:0000313" key="3">
    <source>
        <dbReference type="EMBL" id="KAK4456472.1"/>
    </source>
</evidence>
<dbReference type="Gene3D" id="2.130.10.30">
    <property type="entry name" value="Regulator of chromosome condensation 1/beta-lactamase-inhibitor protein II"/>
    <property type="match status" value="2"/>
</dbReference>